<comment type="caution">
    <text evidence="1">The sequence shown here is derived from an EMBL/GenBank/DDBJ whole genome shotgun (WGS) entry which is preliminary data.</text>
</comment>
<reference evidence="1" key="1">
    <citation type="submission" date="2019-05" db="EMBL/GenBank/DDBJ databases">
        <title>Revised genome assembly of Burkholderiaceae (previously Ralstonia) sp. PBA.</title>
        <authorList>
            <person name="Gan H.M."/>
        </authorList>
    </citation>
    <scope>NUCLEOTIDE SEQUENCE</scope>
    <source>
        <strain evidence="1">PBA</strain>
    </source>
</reference>
<name>A0ACD3SR22_9BURK</name>
<protein>
    <submittedName>
        <fullName evidence="1">Uncharacterized protein</fullName>
    </submittedName>
</protein>
<accession>A0ACD3SR22</accession>
<dbReference type="EMBL" id="AKCV02000015">
    <property type="protein sequence ID" value="TMS58597.1"/>
    <property type="molecule type" value="Genomic_DNA"/>
</dbReference>
<sequence>MADSKSINLVELLPGTHVGLDSGERLEIVENPGDGMWIICRPVAAAGDASAGAEKERPVFAGDVVEVFS</sequence>
<dbReference type="Proteomes" id="UP000004277">
    <property type="component" value="Unassembled WGS sequence"/>
</dbReference>
<organism evidence="1 2">
    <name type="scientific">Imbroritus primus</name>
    <dbReference type="NCBI Taxonomy" id="3058603"/>
    <lineage>
        <taxon>Bacteria</taxon>
        <taxon>Pseudomonadati</taxon>
        <taxon>Pseudomonadota</taxon>
        <taxon>Betaproteobacteria</taxon>
        <taxon>Burkholderiales</taxon>
        <taxon>Burkholderiaceae</taxon>
        <taxon>Imbroritus</taxon>
    </lineage>
</organism>
<evidence type="ECO:0000313" key="1">
    <source>
        <dbReference type="EMBL" id="TMS58597.1"/>
    </source>
</evidence>
<gene>
    <name evidence="1" type="ORF">MW7_007705</name>
</gene>
<keyword evidence="2" id="KW-1185">Reference proteome</keyword>
<evidence type="ECO:0000313" key="2">
    <source>
        <dbReference type="Proteomes" id="UP000004277"/>
    </source>
</evidence>
<proteinExistence type="predicted"/>